<keyword evidence="4" id="KW-0812">Transmembrane</keyword>
<dbReference type="eggNOG" id="COG3637">
    <property type="taxonomic scope" value="Bacteria"/>
</dbReference>
<keyword evidence="7" id="KW-0626">Porin</keyword>
<dbReference type="GO" id="GO:0009279">
    <property type="term" value="C:cell outer membrane"/>
    <property type="evidence" value="ECO:0007669"/>
    <property type="project" value="UniProtKB-SubCell"/>
</dbReference>
<dbReference type="GO" id="GO:0015288">
    <property type="term" value="F:porin activity"/>
    <property type="evidence" value="ECO:0007669"/>
    <property type="project" value="UniProtKB-KW"/>
</dbReference>
<dbReference type="InterPro" id="IPR006665">
    <property type="entry name" value="OmpA-like"/>
</dbReference>
<evidence type="ECO:0000256" key="6">
    <source>
        <dbReference type="ARBA" id="ARBA00023065"/>
    </source>
</evidence>
<dbReference type="InterPro" id="IPR050330">
    <property type="entry name" value="Bact_OuterMem_StrucFunc"/>
</dbReference>
<keyword evidence="2" id="KW-0813">Transport</keyword>
<evidence type="ECO:0000256" key="7">
    <source>
        <dbReference type="ARBA" id="ARBA00023114"/>
    </source>
</evidence>
<dbReference type="eggNOG" id="COG2885">
    <property type="taxonomic scope" value="Bacteria"/>
</dbReference>
<accession>A0A1W6BUJ6</accession>
<evidence type="ECO:0000256" key="4">
    <source>
        <dbReference type="ARBA" id="ARBA00022692"/>
    </source>
</evidence>
<evidence type="ECO:0000313" key="13">
    <source>
        <dbReference type="EMBL" id="ARJ55737.1"/>
    </source>
</evidence>
<evidence type="ECO:0000256" key="10">
    <source>
        <dbReference type="PROSITE-ProRule" id="PRU00473"/>
    </source>
</evidence>
<sequence>MKKVFLCLGLAGVLFGADSNVKFEITPTFSYGVFEGNLDLDDRGAPGIRFGYHFDDFFLDQIELGLEHYSGIKYNNVAQDTDLTKTYLSVIKGIDLGQSFYLYGLIGAGYENFSNPDLDTSRDNKDGGFGHYGAGLKYRLTDSVALRLETRDQIGFNDAHHQWISSVGISFGFGGKQEAVAPTTQAIQKPICPTPPRDGALLDENGCEKTIHLEGHFGFDKTNINPVFEERIKEIAKILDENEKYNTILEGHTDNTGARAYNQKLSERRAESVAKELEKFGVEKSRIQTKGYGPDKPRSSNATKEGRADNRRVEAKFFLQ</sequence>
<dbReference type="GO" id="GO:0006811">
    <property type="term" value="P:monoatomic ion transport"/>
    <property type="evidence" value="ECO:0007669"/>
    <property type="project" value="UniProtKB-KW"/>
</dbReference>
<keyword evidence="3" id="KW-1134">Transmembrane beta strand</keyword>
<dbReference type="KEGG" id="ccun:CCUN_0069"/>
<dbReference type="PROSITE" id="PS51123">
    <property type="entry name" value="OMPA_2"/>
    <property type="match status" value="1"/>
</dbReference>
<evidence type="ECO:0000256" key="1">
    <source>
        <dbReference type="ARBA" id="ARBA00004571"/>
    </source>
</evidence>
<feature type="compositionally biased region" description="Basic and acidic residues" evidence="11">
    <location>
        <begin position="293"/>
        <end position="320"/>
    </location>
</feature>
<evidence type="ECO:0000256" key="2">
    <source>
        <dbReference type="ARBA" id="ARBA00022448"/>
    </source>
</evidence>
<evidence type="ECO:0000256" key="11">
    <source>
        <dbReference type="SAM" id="MobiDB-lite"/>
    </source>
</evidence>
<dbReference type="InterPro" id="IPR027385">
    <property type="entry name" value="Beta-barrel_OMP"/>
</dbReference>
<protein>
    <submittedName>
        <fullName evidence="13">Outer membrane fibronectin-binding protein</fullName>
    </submittedName>
</protein>
<dbReference type="PANTHER" id="PTHR30329">
    <property type="entry name" value="STATOR ELEMENT OF FLAGELLAR MOTOR COMPLEX"/>
    <property type="match status" value="1"/>
</dbReference>
<name>A0A1W6BUJ6_9BACT</name>
<dbReference type="STRING" id="1121267.CCUN_0069"/>
<dbReference type="Gene3D" id="2.40.160.20">
    <property type="match status" value="1"/>
</dbReference>
<dbReference type="GO" id="GO:0046930">
    <property type="term" value="C:pore complex"/>
    <property type="evidence" value="ECO:0007669"/>
    <property type="project" value="UniProtKB-KW"/>
</dbReference>
<keyword evidence="8 10" id="KW-0472">Membrane</keyword>
<dbReference type="RefSeq" id="WP_027304971.1">
    <property type="nucleotide sequence ID" value="NZ_CP020867.1"/>
</dbReference>
<keyword evidence="6" id="KW-0406">Ion transport</keyword>
<dbReference type="CDD" id="cd07185">
    <property type="entry name" value="OmpA_C-like"/>
    <property type="match status" value="1"/>
</dbReference>
<proteinExistence type="predicted"/>
<keyword evidence="9" id="KW-0998">Cell outer membrane</keyword>
<dbReference type="InterPro" id="IPR011250">
    <property type="entry name" value="OMP/PagP_B-barrel"/>
</dbReference>
<dbReference type="Gene3D" id="3.30.1330.60">
    <property type="entry name" value="OmpA-like domain"/>
    <property type="match status" value="1"/>
</dbReference>
<dbReference type="AlphaFoldDB" id="A0A1W6BUJ6"/>
<evidence type="ECO:0000256" key="3">
    <source>
        <dbReference type="ARBA" id="ARBA00022452"/>
    </source>
</evidence>
<evidence type="ECO:0000256" key="5">
    <source>
        <dbReference type="ARBA" id="ARBA00022729"/>
    </source>
</evidence>
<organism evidence="13 14">
    <name type="scientific">Campylobacter cuniculorum DSM 23162 = LMG 24588</name>
    <dbReference type="NCBI Taxonomy" id="1121267"/>
    <lineage>
        <taxon>Bacteria</taxon>
        <taxon>Pseudomonadati</taxon>
        <taxon>Campylobacterota</taxon>
        <taxon>Epsilonproteobacteria</taxon>
        <taxon>Campylobacterales</taxon>
        <taxon>Campylobacteraceae</taxon>
        <taxon>Campylobacter</taxon>
    </lineage>
</organism>
<feature type="domain" description="OmpA-like" evidence="12">
    <location>
        <begin position="204"/>
        <end position="320"/>
    </location>
</feature>
<comment type="subcellular location">
    <subcellularLocation>
        <location evidence="1">Cell outer membrane</location>
        <topology evidence="1">Multi-pass membrane protein</topology>
    </subcellularLocation>
</comment>
<dbReference type="Pfam" id="PF13505">
    <property type="entry name" value="OMP_b-brl"/>
    <property type="match status" value="1"/>
</dbReference>
<dbReference type="SUPFAM" id="SSF103088">
    <property type="entry name" value="OmpA-like"/>
    <property type="match status" value="1"/>
</dbReference>
<gene>
    <name evidence="13" type="primary">cadF</name>
    <name evidence="13" type="ORF">CCUN_0069</name>
</gene>
<reference evidence="13 14" key="1">
    <citation type="submission" date="2017-04" db="EMBL/GenBank/DDBJ databases">
        <title>Complete genome sequence of the Campylobacter cuniculorum type strain LMG24588.</title>
        <authorList>
            <person name="Miller W.G."/>
            <person name="Yee E."/>
            <person name="Revez J."/>
            <person name="Bono J.L."/>
            <person name="Rossi M."/>
        </authorList>
    </citation>
    <scope>NUCLEOTIDE SEQUENCE [LARGE SCALE GENOMIC DNA]</scope>
    <source>
        <strain evidence="13 14">LMG 24588</strain>
    </source>
</reference>
<feature type="region of interest" description="Disordered" evidence="11">
    <location>
        <begin position="284"/>
        <end position="320"/>
    </location>
</feature>
<dbReference type="SUPFAM" id="SSF56925">
    <property type="entry name" value="OMPA-like"/>
    <property type="match status" value="1"/>
</dbReference>
<dbReference type="InterPro" id="IPR036737">
    <property type="entry name" value="OmpA-like_sf"/>
</dbReference>
<dbReference type="Proteomes" id="UP000192902">
    <property type="component" value="Chromosome"/>
</dbReference>
<evidence type="ECO:0000256" key="9">
    <source>
        <dbReference type="ARBA" id="ARBA00023237"/>
    </source>
</evidence>
<keyword evidence="5" id="KW-0732">Signal</keyword>
<dbReference type="Pfam" id="PF00691">
    <property type="entry name" value="OmpA"/>
    <property type="match status" value="1"/>
</dbReference>
<dbReference type="InterPro" id="IPR006664">
    <property type="entry name" value="OMP_bac"/>
</dbReference>
<evidence type="ECO:0000259" key="12">
    <source>
        <dbReference type="PROSITE" id="PS51123"/>
    </source>
</evidence>
<dbReference type="PANTHER" id="PTHR30329:SF21">
    <property type="entry name" value="LIPOPROTEIN YIAD-RELATED"/>
    <property type="match status" value="1"/>
</dbReference>
<evidence type="ECO:0000313" key="14">
    <source>
        <dbReference type="Proteomes" id="UP000192902"/>
    </source>
</evidence>
<dbReference type="EMBL" id="CP020867">
    <property type="protein sequence ID" value="ARJ55737.1"/>
    <property type="molecule type" value="Genomic_DNA"/>
</dbReference>
<dbReference type="OrthoDB" id="9805566at2"/>
<evidence type="ECO:0000256" key="8">
    <source>
        <dbReference type="ARBA" id="ARBA00023136"/>
    </source>
</evidence>
<dbReference type="PRINTS" id="PR01021">
    <property type="entry name" value="OMPADOMAIN"/>
</dbReference>